<feature type="compositionally biased region" description="Basic and acidic residues" evidence="1">
    <location>
        <begin position="1"/>
        <end position="10"/>
    </location>
</feature>
<evidence type="ECO:0000313" key="3">
    <source>
        <dbReference type="Proteomes" id="UP001063166"/>
    </source>
</evidence>
<organism evidence="2 3">
    <name type="scientific">Lyophyllum shimeji</name>
    <name type="common">Hon-shimeji</name>
    <name type="synonym">Tricholoma shimeji</name>
    <dbReference type="NCBI Taxonomy" id="47721"/>
    <lineage>
        <taxon>Eukaryota</taxon>
        <taxon>Fungi</taxon>
        <taxon>Dikarya</taxon>
        <taxon>Basidiomycota</taxon>
        <taxon>Agaricomycotina</taxon>
        <taxon>Agaricomycetes</taxon>
        <taxon>Agaricomycetidae</taxon>
        <taxon>Agaricales</taxon>
        <taxon>Tricholomatineae</taxon>
        <taxon>Lyophyllaceae</taxon>
        <taxon>Lyophyllum</taxon>
    </lineage>
</organism>
<reference evidence="2" key="1">
    <citation type="submission" date="2022-07" db="EMBL/GenBank/DDBJ databases">
        <title>The genome of Lyophyllum shimeji provides insight into the initial evolution of ectomycorrhizal fungal genome.</title>
        <authorList>
            <person name="Kobayashi Y."/>
            <person name="Shibata T."/>
            <person name="Hirakawa H."/>
            <person name="Shigenobu S."/>
            <person name="Nishiyama T."/>
            <person name="Yamada A."/>
            <person name="Hasebe M."/>
            <person name="Kawaguchi M."/>
        </authorList>
    </citation>
    <scope>NUCLEOTIDE SEQUENCE</scope>
    <source>
        <strain evidence="2">AT787</strain>
    </source>
</reference>
<name>A0A9P3PTE4_LYOSH</name>
<comment type="caution">
    <text evidence="2">The sequence shown here is derived from an EMBL/GenBank/DDBJ whole genome shotgun (WGS) entry which is preliminary data.</text>
</comment>
<gene>
    <name evidence="2" type="ORF">LshimejAT787_0904040</name>
</gene>
<dbReference type="EMBL" id="BRPK01000009">
    <property type="protein sequence ID" value="GLB41189.1"/>
    <property type="molecule type" value="Genomic_DNA"/>
</dbReference>
<evidence type="ECO:0000256" key="1">
    <source>
        <dbReference type="SAM" id="MobiDB-lite"/>
    </source>
</evidence>
<sequence length="258" mass="27898">MSKCCRDEVSYPRPSGSQRRKPSSSRSSLECLPSALGQAVEGVESRSREHLDVPEVAETYPGQHNSVPPGFFAVIATATASSIRAKQVVASGESSLHSLAADASQPLLTILGDTSSPLSLSRLKRYYGDVEEIGVSQKILILSAGFLEVIHAMTIAERLPVSHLDLGKLVHLRINRFSIPYTSLPRSLMWASLALVETILDSNMIEEVIFTLLGPPPPNGVTEDEAWGRIDNLLTRYRHANKSHCRGLGTTAENAGVG</sequence>
<proteinExistence type="predicted"/>
<keyword evidence="3" id="KW-1185">Reference proteome</keyword>
<dbReference type="AlphaFoldDB" id="A0A9P3PTE4"/>
<protein>
    <submittedName>
        <fullName evidence="2">Uncharacterized protein</fullName>
    </submittedName>
</protein>
<dbReference type="Proteomes" id="UP001063166">
    <property type="component" value="Unassembled WGS sequence"/>
</dbReference>
<evidence type="ECO:0000313" key="2">
    <source>
        <dbReference type="EMBL" id="GLB41189.1"/>
    </source>
</evidence>
<accession>A0A9P3PTE4</accession>
<feature type="region of interest" description="Disordered" evidence="1">
    <location>
        <begin position="1"/>
        <end position="32"/>
    </location>
</feature>